<dbReference type="Proteomes" id="UP000053268">
    <property type="component" value="Unassembled WGS sequence"/>
</dbReference>
<reference evidence="2 3" key="1">
    <citation type="journal article" date="2015" name="Nat. Commun.">
        <title>Outbred genome sequencing and CRISPR/Cas9 gene editing in butterflies.</title>
        <authorList>
            <person name="Li X."/>
            <person name="Fan D."/>
            <person name="Zhang W."/>
            <person name="Liu G."/>
            <person name="Zhang L."/>
            <person name="Zhao L."/>
            <person name="Fang X."/>
            <person name="Chen L."/>
            <person name="Dong Y."/>
            <person name="Chen Y."/>
            <person name="Ding Y."/>
            <person name="Zhao R."/>
            <person name="Feng M."/>
            <person name="Zhu Y."/>
            <person name="Feng Y."/>
            <person name="Jiang X."/>
            <person name="Zhu D."/>
            <person name="Xiang H."/>
            <person name="Feng X."/>
            <person name="Li S."/>
            <person name="Wang J."/>
            <person name="Zhang G."/>
            <person name="Kronforst M.R."/>
            <person name="Wang W."/>
        </authorList>
    </citation>
    <scope>NUCLEOTIDE SEQUENCE [LARGE SCALE GENOMIC DNA]</scope>
    <source>
        <strain evidence="2">Ya'a_city_454_Px</strain>
        <tissue evidence="2">Whole body</tissue>
    </source>
</reference>
<organism evidence="2 3">
    <name type="scientific">Papilio xuthus</name>
    <name type="common">Asian swallowtail butterfly</name>
    <dbReference type="NCBI Taxonomy" id="66420"/>
    <lineage>
        <taxon>Eukaryota</taxon>
        <taxon>Metazoa</taxon>
        <taxon>Ecdysozoa</taxon>
        <taxon>Arthropoda</taxon>
        <taxon>Hexapoda</taxon>
        <taxon>Insecta</taxon>
        <taxon>Pterygota</taxon>
        <taxon>Neoptera</taxon>
        <taxon>Endopterygota</taxon>
        <taxon>Lepidoptera</taxon>
        <taxon>Glossata</taxon>
        <taxon>Ditrysia</taxon>
        <taxon>Papilionoidea</taxon>
        <taxon>Papilionidae</taxon>
        <taxon>Papilioninae</taxon>
        <taxon>Papilio</taxon>
    </lineage>
</organism>
<keyword evidence="3" id="KW-1185">Reference proteome</keyword>
<feature type="compositionally biased region" description="Low complexity" evidence="1">
    <location>
        <begin position="131"/>
        <end position="144"/>
    </location>
</feature>
<evidence type="ECO:0000256" key="1">
    <source>
        <dbReference type="SAM" id="MobiDB-lite"/>
    </source>
</evidence>
<feature type="compositionally biased region" description="Polar residues" evidence="1">
    <location>
        <begin position="172"/>
        <end position="182"/>
    </location>
</feature>
<name>A0A0N0PAP8_PAPXU</name>
<evidence type="ECO:0000313" key="2">
    <source>
        <dbReference type="EMBL" id="KPJ05626.1"/>
    </source>
</evidence>
<dbReference type="EMBL" id="KQ458665">
    <property type="protein sequence ID" value="KPJ05626.1"/>
    <property type="molecule type" value="Genomic_DNA"/>
</dbReference>
<evidence type="ECO:0000313" key="3">
    <source>
        <dbReference type="Proteomes" id="UP000053268"/>
    </source>
</evidence>
<proteinExistence type="predicted"/>
<protein>
    <submittedName>
        <fullName evidence="2">Uncharacterized protein</fullName>
    </submittedName>
</protein>
<gene>
    <name evidence="2" type="ORF">RR46_01688</name>
</gene>
<accession>A0A0N0PAP8</accession>
<feature type="region of interest" description="Disordered" evidence="1">
    <location>
        <begin position="131"/>
        <end position="182"/>
    </location>
</feature>
<sequence length="182" mass="20057">MHSRSVQFNIVTGRAGPRGRCTLSQNYSTDTRTRIVVTSRYLLGHRRGPGAGGRVHWRRRRSVCECQCLRPNCITVRLSNALSTHVYARDVSSLFGVPRRSHCGRLVWAVGRSCARATVAALGCTLSGVRASTTTPGPASATSPRYRRTYCPPEDNAAFDARSSLSHRRGKVSSSQRANRNR</sequence>
<dbReference type="AlphaFoldDB" id="A0A0N0PAP8"/>